<dbReference type="InterPro" id="IPR009057">
    <property type="entry name" value="Homeodomain-like_sf"/>
</dbReference>
<evidence type="ECO:0000313" key="3">
    <source>
        <dbReference type="EMBL" id="QBI21386.1"/>
    </source>
</evidence>
<dbReference type="SUPFAM" id="SSF46689">
    <property type="entry name" value="Homeodomain-like"/>
    <property type="match status" value="1"/>
</dbReference>
<dbReference type="InterPro" id="IPR012337">
    <property type="entry name" value="RNaseH-like_sf"/>
</dbReference>
<evidence type="ECO:0000313" key="4">
    <source>
        <dbReference type="Proteomes" id="UP000291469"/>
    </source>
</evidence>
<dbReference type="Pfam" id="PF13565">
    <property type="entry name" value="HTH_32"/>
    <property type="match status" value="1"/>
</dbReference>
<name>A0A411YJN6_9ACTN</name>
<gene>
    <name evidence="2" type="ORF">ER308_01280</name>
    <name evidence="3" type="ORF">ER308_18645</name>
</gene>
<sequence>MPVATAPALSMSDEQRGELEVIARSSSLPHRKVVQARALLLAGDGVANEEIARRCETTSDTVRRWRARFGESGVAGVGVIAAGRGRKPQVPAATVEAIVADTLHARPPDGSTHWTTRSMAARHGVSKDLVARIWKARNLKPWQVATFKLSNDPDFEAKLVDIVGLYLDPPEHAVVLCVDEKTQTQALDRTQPSLPIKPGRAGTMTHDYKRHGTTDLFAALNAATGQVLTECRRSHTHTDFLAFLRRIDREVPADLDVHLVLDNLSVHKHAEVNKWLANHPRFHAHFTPTSASWLNLVERWFRELTDKRLRRGVFTSVRELTDAIATWVNHWNHDPKPFVWHKTAEEIIAKVRRGRAALDHHTKSSTDH</sequence>
<dbReference type="OrthoDB" id="2375382at2"/>
<dbReference type="PANTHER" id="PTHR30347">
    <property type="entry name" value="POTASSIUM CHANNEL RELATED"/>
    <property type="match status" value="1"/>
</dbReference>
<dbReference type="KEGG" id="erz:ER308_18645"/>
<dbReference type="Gene3D" id="3.30.420.10">
    <property type="entry name" value="Ribonuclease H-like superfamily/Ribonuclease H"/>
    <property type="match status" value="1"/>
</dbReference>
<dbReference type="RefSeq" id="WP_131153334.1">
    <property type="nucleotide sequence ID" value="NZ_CP036402.1"/>
</dbReference>
<dbReference type="InterPro" id="IPR052702">
    <property type="entry name" value="MscS-like_channel"/>
</dbReference>
<dbReference type="Pfam" id="PF13358">
    <property type="entry name" value="DDE_3"/>
    <property type="match status" value="1"/>
</dbReference>
<dbReference type="SUPFAM" id="SSF53098">
    <property type="entry name" value="Ribonuclease H-like"/>
    <property type="match status" value="1"/>
</dbReference>
<dbReference type="AlphaFoldDB" id="A0A411YJN6"/>
<reference evidence="3 4" key="1">
    <citation type="submission" date="2019-01" db="EMBL/GenBank/DDBJ databases">
        <title>Egibacter rhizosphaerae EGI 80759T.</title>
        <authorList>
            <person name="Chen D.-D."/>
            <person name="Tian Y."/>
            <person name="Jiao J.-Y."/>
            <person name="Zhang X.-T."/>
            <person name="Zhang Y.-G."/>
            <person name="Zhang Y."/>
            <person name="Xiao M."/>
            <person name="Shu W.-S."/>
            <person name="Li W.-J."/>
        </authorList>
    </citation>
    <scope>NUCLEOTIDE SEQUENCE [LARGE SCALE GENOMIC DNA]</scope>
    <source>
        <strain evidence="3 4">EGI 80759</strain>
    </source>
</reference>
<protein>
    <submittedName>
        <fullName evidence="3">IS630 family transposase</fullName>
    </submittedName>
</protein>
<evidence type="ECO:0000313" key="2">
    <source>
        <dbReference type="EMBL" id="QBI18336.1"/>
    </source>
</evidence>
<dbReference type="KEGG" id="erz:ER308_01280"/>
<organism evidence="3 4">
    <name type="scientific">Egibacter rhizosphaerae</name>
    <dbReference type="NCBI Taxonomy" id="1670831"/>
    <lineage>
        <taxon>Bacteria</taxon>
        <taxon>Bacillati</taxon>
        <taxon>Actinomycetota</taxon>
        <taxon>Nitriliruptoria</taxon>
        <taxon>Egibacterales</taxon>
        <taxon>Egibacteraceae</taxon>
        <taxon>Egibacter</taxon>
    </lineage>
</organism>
<dbReference type="InterPro" id="IPR038717">
    <property type="entry name" value="Tc1-like_DDE_dom"/>
</dbReference>
<dbReference type="GO" id="GO:0003676">
    <property type="term" value="F:nucleic acid binding"/>
    <property type="evidence" value="ECO:0007669"/>
    <property type="project" value="InterPro"/>
</dbReference>
<dbReference type="EMBL" id="CP036402">
    <property type="protein sequence ID" value="QBI18336.1"/>
    <property type="molecule type" value="Genomic_DNA"/>
</dbReference>
<keyword evidence="4" id="KW-1185">Reference proteome</keyword>
<dbReference type="PANTHER" id="PTHR30347:SF1">
    <property type="entry name" value="MECHANOSENSITIVE CHANNEL MSCK"/>
    <property type="match status" value="1"/>
</dbReference>
<dbReference type="NCBIfam" id="NF033545">
    <property type="entry name" value="transpos_IS630"/>
    <property type="match status" value="1"/>
</dbReference>
<proteinExistence type="predicted"/>
<dbReference type="InterPro" id="IPR047655">
    <property type="entry name" value="Transpos_IS630-like"/>
</dbReference>
<dbReference type="EMBL" id="CP036402">
    <property type="protein sequence ID" value="QBI21386.1"/>
    <property type="molecule type" value="Genomic_DNA"/>
</dbReference>
<dbReference type="InterPro" id="IPR036397">
    <property type="entry name" value="RNaseH_sf"/>
</dbReference>
<feature type="domain" description="Tc1-like transposase DDE" evidence="1">
    <location>
        <begin position="175"/>
        <end position="320"/>
    </location>
</feature>
<evidence type="ECO:0000259" key="1">
    <source>
        <dbReference type="Pfam" id="PF13358"/>
    </source>
</evidence>
<accession>A0A411YJN6</accession>
<dbReference type="Proteomes" id="UP000291469">
    <property type="component" value="Chromosome"/>
</dbReference>